<evidence type="ECO:0000313" key="3">
    <source>
        <dbReference type="EMBL" id="RPA74880.1"/>
    </source>
</evidence>
<keyword evidence="2" id="KW-0732">Signal</keyword>
<gene>
    <name evidence="3" type="ORF">BJ508DRAFT_29078</name>
</gene>
<evidence type="ECO:0000256" key="2">
    <source>
        <dbReference type="SAM" id="SignalP"/>
    </source>
</evidence>
<accession>A0A3N4HSU8</accession>
<reference evidence="3 4" key="1">
    <citation type="journal article" date="2018" name="Nat. Ecol. Evol.">
        <title>Pezizomycetes genomes reveal the molecular basis of ectomycorrhizal truffle lifestyle.</title>
        <authorList>
            <person name="Murat C."/>
            <person name="Payen T."/>
            <person name="Noel B."/>
            <person name="Kuo A."/>
            <person name="Morin E."/>
            <person name="Chen J."/>
            <person name="Kohler A."/>
            <person name="Krizsan K."/>
            <person name="Balestrini R."/>
            <person name="Da Silva C."/>
            <person name="Montanini B."/>
            <person name="Hainaut M."/>
            <person name="Levati E."/>
            <person name="Barry K.W."/>
            <person name="Belfiori B."/>
            <person name="Cichocki N."/>
            <person name="Clum A."/>
            <person name="Dockter R.B."/>
            <person name="Fauchery L."/>
            <person name="Guy J."/>
            <person name="Iotti M."/>
            <person name="Le Tacon F."/>
            <person name="Lindquist E.A."/>
            <person name="Lipzen A."/>
            <person name="Malagnac F."/>
            <person name="Mello A."/>
            <person name="Molinier V."/>
            <person name="Miyauchi S."/>
            <person name="Poulain J."/>
            <person name="Riccioni C."/>
            <person name="Rubini A."/>
            <person name="Sitrit Y."/>
            <person name="Splivallo R."/>
            <person name="Traeger S."/>
            <person name="Wang M."/>
            <person name="Zifcakova L."/>
            <person name="Wipf D."/>
            <person name="Zambonelli A."/>
            <person name="Paolocci F."/>
            <person name="Nowrousian M."/>
            <person name="Ottonello S."/>
            <person name="Baldrian P."/>
            <person name="Spatafora J.W."/>
            <person name="Henrissat B."/>
            <person name="Nagy L.G."/>
            <person name="Aury J.M."/>
            <person name="Wincker P."/>
            <person name="Grigoriev I.V."/>
            <person name="Bonfante P."/>
            <person name="Martin F.M."/>
        </authorList>
    </citation>
    <scope>NUCLEOTIDE SEQUENCE [LARGE SCALE GENOMIC DNA]</scope>
    <source>
        <strain evidence="3 4">RN42</strain>
    </source>
</reference>
<dbReference type="STRING" id="1160509.A0A3N4HSU8"/>
<evidence type="ECO:0000256" key="1">
    <source>
        <dbReference type="SAM" id="MobiDB-lite"/>
    </source>
</evidence>
<feature type="compositionally biased region" description="Polar residues" evidence="1">
    <location>
        <begin position="368"/>
        <end position="386"/>
    </location>
</feature>
<proteinExistence type="predicted"/>
<dbReference type="AlphaFoldDB" id="A0A3N4HSU8"/>
<dbReference type="EMBL" id="ML119778">
    <property type="protein sequence ID" value="RPA74880.1"/>
    <property type="molecule type" value="Genomic_DNA"/>
</dbReference>
<protein>
    <submittedName>
        <fullName evidence="3">Uncharacterized protein</fullName>
    </submittedName>
</protein>
<feature type="signal peptide" evidence="2">
    <location>
        <begin position="1"/>
        <end position="25"/>
    </location>
</feature>
<feature type="region of interest" description="Disordered" evidence="1">
    <location>
        <begin position="355"/>
        <end position="391"/>
    </location>
</feature>
<evidence type="ECO:0000313" key="4">
    <source>
        <dbReference type="Proteomes" id="UP000275078"/>
    </source>
</evidence>
<name>A0A3N4HSU8_ASCIM</name>
<keyword evidence="4" id="KW-1185">Reference proteome</keyword>
<dbReference type="OrthoDB" id="4916523at2759"/>
<organism evidence="3 4">
    <name type="scientific">Ascobolus immersus RN42</name>
    <dbReference type="NCBI Taxonomy" id="1160509"/>
    <lineage>
        <taxon>Eukaryota</taxon>
        <taxon>Fungi</taxon>
        <taxon>Dikarya</taxon>
        <taxon>Ascomycota</taxon>
        <taxon>Pezizomycotina</taxon>
        <taxon>Pezizomycetes</taxon>
        <taxon>Pezizales</taxon>
        <taxon>Ascobolaceae</taxon>
        <taxon>Ascobolus</taxon>
    </lineage>
</organism>
<sequence>MWVSITTARLSAVQCLLLFVSLVEAQYIQNYTIGKWNNQDHPFWRREPQDIPQPVIIPNEQTILVYNCHYMKAICLNARRWLATPRGLNLLLSGALTPKPYTLPAGRYLFGYDIRNSATDDRRRRNCPSNWNQNHLCPEPDQPDVMPGPWFTTSTENQDPLQVNEIAAERDLDVRSGQIEITRRSGLFYSCEEFPAASFVEGGTGTAGTGVVPEGDGGTGSTYCAPMMINKSCTQGIGLFDEDPQWSEQNWQGQAHQRLARILQNNAQVVPGNNQAIIFTLALVDGTAGDPPTKVMWGTSQETVSVVKGTRRSIPFSELSSMEKLQHMVTQNLEELSDWNSIDTHVNASHSLKRAQKKSTLPREHQSHPSSVQLSRSVGTEMQVSRKTSKLPRGADLVFSTSASEQLLSL</sequence>
<dbReference type="Proteomes" id="UP000275078">
    <property type="component" value="Unassembled WGS sequence"/>
</dbReference>
<feature type="chain" id="PRO_5018190616" evidence="2">
    <location>
        <begin position="26"/>
        <end position="410"/>
    </location>
</feature>